<reference evidence="2" key="2">
    <citation type="submission" date="2021-09" db="EMBL/GenBank/DDBJ databases">
        <authorList>
            <person name="Gilroy R."/>
        </authorList>
    </citation>
    <scope>NUCLEOTIDE SEQUENCE</scope>
    <source>
        <strain evidence="2">6966</strain>
    </source>
</reference>
<feature type="non-terminal residue" evidence="2">
    <location>
        <position position="1"/>
    </location>
</feature>
<dbReference type="Pfam" id="PF13590">
    <property type="entry name" value="DUF4136"/>
    <property type="match status" value="1"/>
</dbReference>
<comment type="caution">
    <text evidence="2">The sequence shown here is derived from an EMBL/GenBank/DDBJ whole genome shotgun (WGS) entry which is preliminary data.</text>
</comment>
<feature type="domain" description="DUF4136" evidence="1">
    <location>
        <begin position="1"/>
        <end position="179"/>
    </location>
</feature>
<sequence length="182" mass="21045">NYDKNADFTKYTTFSLPDTIVYFVAKGETPNHEFDAQILQLVKDNFTQLGYSYIEPTSEEDQQPSFIVTVSAFSNVNYYYGSDYWYNYWGWYPGWNWIWGPTWGPGWGPSYPWYPVTVYSYRSGSIVIDMIATNQEASSTKKVPVLWSGIADGLLQGSKQSIIDRMETTIDQCFIQSPYLKK</sequence>
<organism evidence="2 3">
    <name type="scientific">Butyricimonas virosa</name>
    <dbReference type="NCBI Taxonomy" id="544645"/>
    <lineage>
        <taxon>Bacteria</taxon>
        <taxon>Pseudomonadati</taxon>
        <taxon>Bacteroidota</taxon>
        <taxon>Bacteroidia</taxon>
        <taxon>Bacteroidales</taxon>
        <taxon>Odoribacteraceae</taxon>
        <taxon>Butyricimonas</taxon>
    </lineage>
</organism>
<protein>
    <submittedName>
        <fullName evidence="2">DUF4136 domain-containing protein</fullName>
    </submittedName>
</protein>
<name>A0A921L043_9BACT</name>
<dbReference type="InterPro" id="IPR025411">
    <property type="entry name" value="DUF4136"/>
</dbReference>
<reference evidence="2" key="1">
    <citation type="journal article" date="2021" name="PeerJ">
        <title>Extensive microbial diversity within the chicken gut microbiome revealed by metagenomics and culture.</title>
        <authorList>
            <person name="Gilroy R."/>
            <person name="Ravi A."/>
            <person name="Getino M."/>
            <person name="Pursley I."/>
            <person name="Horton D.L."/>
            <person name="Alikhan N.F."/>
            <person name="Baker D."/>
            <person name="Gharbi K."/>
            <person name="Hall N."/>
            <person name="Watson M."/>
            <person name="Adriaenssens E.M."/>
            <person name="Foster-Nyarko E."/>
            <person name="Jarju S."/>
            <person name="Secka A."/>
            <person name="Antonio M."/>
            <person name="Oren A."/>
            <person name="Chaudhuri R.R."/>
            <person name="La Ragione R."/>
            <person name="Hildebrand F."/>
            <person name="Pallen M.J."/>
        </authorList>
    </citation>
    <scope>NUCLEOTIDE SEQUENCE</scope>
    <source>
        <strain evidence="2">6966</strain>
    </source>
</reference>
<dbReference type="Gene3D" id="3.30.160.670">
    <property type="match status" value="1"/>
</dbReference>
<proteinExistence type="predicted"/>
<dbReference type="AlphaFoldDB" id="A0A921L043"/>
<evidence type="ECO:0000259" key="1">
    <source>
        <dbReference type="Pfam" id="PF13590"/>
    </source>
</evidence>
<evidence type="ECO:0000313" key="3">
    <source>
        <dbReference type="Proteomes" id="UP000742098"/>
    </source>
</evidence>
<evidence type="ECO:0000313" key="2">
    <source>
        <dbReference type="EMBL" id="HJF72502.1"/>
    </source>
</evidence>
<dbReference type="Proteomes" id="UP000742098">
    <property type="component" value="Unassembled WGS sequence"/>
</dbReference>
<dbReference type="EMBL" id="DYVS01000330">
    <property type="protein sequence ID" value="HJF72502.1"/>
    <property type="molecule type" value="Genomic_DNA"/>
</dbReference>
<accession>A0A921L043</accession>
<gene>
    <name evidence="2" type="ORF">K8V05_17265</name>
</gene>